<dbReference type="GO" id="GO:0016829">
    <property type="term" value="F:lyase activity"/>
    <property type="evidence" value="ECO:0007669"/>
    <property type="project" value="UniProtKB-KW"/>
</dbReference>
<dbReference type="PROSITE" id="PS00211">
    <property type="entry name" value="ABC_TRANSPORTER_1"/>
    <property type="match status" value="1"/>
</dbReference>
<dbReference type="SUPFAM" id="SSF52540">
    <property type="entry name" value="P-loop containing nucleoside triphosphate hydrolases"/>
    <property type="match status" value="1"/>
</dbReference>
<evidence type="ECO:0000259" key="4">
    <source>
        <dbReference type="PROSITE" id="PS50893"/>
    </source>
</evidence>
<dbReference type="GO" id="GO:0005524">
    <property type="term" value="F:ATP binding"/>
    <property type="evidence" value="ECO:0007669"/>
    <property type="project" value="UniProtKB-KW"/>
</dbReference>
<reference evidence="5 6" key="1">
    <citation type="submission" date="2018-07" db="EMBL/GenBank/DDBJ databases">
        <title>Rhizobium leguminosarum strain:ATCC 14479 Genome sequencing and assembly.</title>
        <authorList>
            <person name="Chakraborty R."/>
        </authorList>
    </citation>
    <scope>NUCLEOTIDE SEQUENCE [LARGE SCALE GENOMIC DNA]</scope>
    <source>
        <strain evidence="5 6">ATCC 14479</strain>
    </source>
</reference>
<keyword evidence="5" id="KW-0456">Lyase</keyword>
<proteinExistence type="inferred from homology"/>
<dbReference type="InterPro" id="IPR017871">
    <property type="entry name" value="ABC_transporter-like_CS"/>
</dbReference>
<dbReference type="Proteomes" id="UP000251166">
    <property type="component" value="Chromosome"/>
</dbReference>
<dbReference type="AlphaFoldDB" id="A0A2Z4YH24"/>
<dbReference type="PROSITE" id="PS50893">
    <property type="entry name" value="ABC_TRANSPORTER_2"/>
    <property type="match status" value="1"/>
</dbReference>
<dbReference type="EMBL" id="CP030760">
    <property type="protein sequence ID" value="AXA40730.1"/>
    <property type="molecule type" value="Genomic_DNA"/>
</dbReference>
<dbReference type="InterPro" id="IPR003439">
    <property type="entry name" value="ABC_transporter-like_ATP-bd"/>
</dbReference>
<dbReference type="Pfam" id="PF00005">
    <property type="entry name" value="ABC_tran"/>
    <property type="match status" value="1"/>
</dbReference>
<evidence type="ECO:0000256" key="1">
    <source>
        <dbReference type="ARBA" id="ARBA00005417"/>
    </source>
</evidence>
<dbReference type="Gene3D" id="3.40.50.300">
    <property type="entry name" value="P-loop containing nucleotide triphosphate hydrolases"/>
    <property type="match status" value="1"/>
</dbReference>
<evidence type="ECO:0000256" key="3">
    <source>
        <dbReference type="ARBA" id="ARBA00022840"/>
    </source>
</evidence>
<dbReference type="PANTHER" id="PTHR42798:SF7">
    <property type="entry name" value="ALPHA-D-RIBOSE 1-METHYLPHOSPHONATE 5-TRIPHOSPHATE SYNTHASE SUBUNIT PHNL"/>
    <property type="match status" value="1"/>
</dbReference>
<comment type="similarity">
    <text evidence="1">Belongs to the ABC transporter superfamily.</text>
</comment>
<dbReference type="GO" id="GO:0016887">
    <property type="term" value="F:ATP hydrolysis activity"/>
    <property type="evidence" value="ECO:0007669"/>
    <property type="project" value="InterPro"/>
</dbReference>
<evidence type="ECO:0000256" key="2">
    <source>
        <dbReference type="ARBA" id="ARBA00022741"/>
    </source>
</evidence>
<accession>A0A2Z4YH24</accession>
<protein>
    <submittedName>
        <fullName evidence="5">Phosphonate C-P lyase system protein PhnL</fullName>
    </submittedName>
</protein>
<name>A0A2Z4YH24_RHILE</name>
<organism evidence="5 6">
    <name type="scientific">Rhizobium leguminosarum</name>
    <dbReference type="NCBI Taxonomy" id="384"/>
    <lineage>
        <taxon>Bacteria</taxon>
        <taxon>Pseudomonadati</taxon>
        <taxon>Pseudomonadota</taxon>
        <taxon>Alphaproteobacteria</taxon>
        <taxon>Hyphomicrobiales</taxon>
        <taxon>Rhizobiaceae</taxon>
        <taxon>Rhizobium/Agrobacterium group</taxon>
        <taxon>Rhizobium</taxon>
    </lineage>
</organism>
<dbReference type="PANTHER" id="PTHR42798">
    <property type="entry name" value="LIPOPROTEIN-RELEASING SYSTEM ATP-BINDING PROTEIN LOLD"/>
    <property type="match status" value="1"/>
</dbReference>
<evidence type="ECO:0000313" key="5">
    <source>
        <dbReference type="EMBL" id="AXA40730.1"/>
    </source>
</evidence>
<dbReference type="InterPro" id="IPR003593">
    <property type="entry name" value="AAA+_ATPase"/>
</dbReference>
<dbReference type="InterPro" id="IPR012701">
    <property type="entry name" value="CP_lyase_PhnL"/>
</dbReference>
<evidence type="ECO:0000313" key="6">
    <source>
        <dbReference type="Proteomes" id="UP000251166"/>
    </source>
</evidence>
<dbReference type="InterPro" id="IPR027417">
    <property type="entry name" value="P-loop_NTPase"/>
</dbReference>
<keyword evidence="3" id="KW-0067">ATP-binding</keyword>
<dbReference type="SMART" id="SM00382">
    <property type="entry name" value="AAA"/>
    <property type="match status" value="1"/>
</dbReference>
<sequence length="260" mass="28290">MQQFSMLRVLCASFQTRGETKEEEIMATPLVVSEVSKSFTMHLRDGIKLPVVSDVTFSVASGECVVLGGPSGIGKSSLLKMIYGNYAVDTGQILIRHNDRIVDLASADPRTVLNVRRDTLGYVSQFLRTVPRVAAIDVVAEPLVARGEDAVTAREKAGALLARLNLPETLWQLPPATFSGGEQQRVNIARGFITEHTILLLDEPTASLDARNRAVVVGMIAEKKKAGVALLGIFHDEEVREAVADRILDVQQFSPRKIAA</sequence>
<feature type="domain" description="ABC transporter" evidence="4">
    <location>
        <begin position="30"/>
        <end position="260"/>
    </location>
</feature>
<gene>
    <name evidence="5" type="ORF">DLJ82_3156</name>
</gene>
<keyword evidence="2" id="KW-0547">Nucleotide-binding</keyword>
<dbReference type="NCBIfam" id="TIGR02324">
    <property type="entry name" value="CP_lyasePhnL"/>
    <property type="match status" value="1"/>
</dbReference>